<keyword evidence="2" id="KW-1185">Reference proteome</keyword>
<reference evidence="1 2" key="1">
    <citation type="submission" date="2018-04" db="EMBL/GenBank/DDBJ databases">
        <title>Genomic Encyclopedia of Archaeal and Bacterial Type Strains, Phase II (KMG-II): from individual species to whole genera.</title>
        <authorList>
            <person name="Goeker M."/>
        </authorList>
    </citation>
    <scope>NUCLEOTIDE SEQUENCE [LARGE SCALE GENOMIC DNA]</scope>
    <source>
        <strain evidence="1 2">DSM 100977</strain>
    </source>
</reference>
<dbReference type="GO" id="GO:0004497">
    <property type="term" value="F:monooxygenase activity"/>
    <property type="evidence" value="ECO:0007669"/>
    <property type="project" value="UniProtKB-KW"/>
</dbReference>
<gene>
    <name evidence="1" type="ORF">C8N43_2623</name>
</gene>
<accession>A0A2T6BPD2</accession>
<dbReference type="Proteomes" id="UP000243978">
    <property type="component" value="Unassembled WGS sequence"/>
</dbReference>
<organism evidence="1 2">
    <name type="scientific">Litoreibacter ponti</name>
    <dbReference type="NCBI Taxonomy" id="1510457"/>
    <lineage>
        <taxon>Bacteria</taxon>
        <taxon>Pseudomonadati</taxon>
        <taxon>Pseudomonadota</taxon>
        <taxon>Alphaproteobacteria</taxon>
        <taxon>Rhodobacterales</taxon>
        <taxon>Roseobacteraceae</taxon>
        <taxon>Litoreibacter</taxon>
    </lineage>
</organism>
<evidence type="ECO:0000313" key="1">
    <source>
        <dbReference type="EMBL" id="PTX57948.1"/>
    </source>
</evidence>
<dbReference type="EMBL" id="QBKS01000001">
    <property type="protein sequence ID" value="PTX57948.1"/>
    <property type="molecule type" value="Genomic_DNA"/>
</dbReference>
<dbReference type="AlphaFoldDB" id="A0A2T6BPD2"/>
<evidence type="ECO:0000313" key="2">
    <source>
        <dbReference type="Proteomes" id="UP000243978"/>
    </source>
</evidence>
<sequence>MIYWGLRSNFLEFLPECVSLDLHNDVGRVAIQTVSLSFFRFSTPLSRLWALAQMGAARLSLPGVPDIGFWKLLGSGTGEGFTPIPNTGVYAILATWPSEEIARGQTSGAPVFRRYQSWANEHWTVFLSTASVRGNWAGTEPFQTGISVSQGPLAALTRATVKPRVAWRFWKRVPAISDVIGSDPNVVFKIGVGEVPLLHQVTFSIWPDANAMANFARKDGPHARAIKAVRAEHWFREELYARFNILGSAGSWNGRNPLQDIIPSEVAS</sequence>
<protein>
    <submittedName>
        <fullName evidence="1">Spheroidene monooxygenase</fullName>
    </submittedName>
</protein>
<dbReference type="CDD" id="cd21650">
    <property type="entry name" value="CrtA-like"/>
    <property type="match status" value="1"/>
</dbReference>
<name>A0A2T6BPD2_9RHOB</name>
<dbReference type="InterPro" id="IPR049574">
    <property type="entry name" value="CrtA-like"/>
</dbReference>
<proteinExistence type="predicted"/>
<keyword evidence="1" id="KW-0503">Monooxygenase</keyword>
<keyword evidence="1" id="KW-0560">Oxidoreductase</keyword>
<comment type="caution">
    <text evidence="1">The sequence shown here is derived from an EMBL/GenBank/DDBJ whole genome shotgun (WGS) entry which is preliminary data.</text>
</comment>
<dbReference type="NCBIfam" id="NF045923">
    <property type="entry name" value="SpheroidMoxCrtARhod"/>
    <property type="match status" value="1"/>
</dbReference>